<dbReference type="GO" id="GO:0005737">
    <property type="term" value="C:cytoplasm"/>
    <property type="evidence" value="ECO:0007669"/>
    <property type="project" value="UniProtKB-SubCell"/>
</dbReference>
<evidence type="ECO:0000256" key="5">
    <source>
        <dbReference type="ARBA" id="ARBA00022603"/>
    </source>
</evidence>
<sequence length="312" mass="35611">MEVIAKYGKEQVAYVYLGKTSRGALVEFVESVQPPIPRKKKWVLIVSTMDGCPVGCKMCDAGGYYKRKLAKEEILEQILFLVNQRFDRHVPVEKFKIQFARVGEPALNDAVLDVLEELPTVLDAPGLLPSISTVAPFGRTEWFERLFEIKEKHYRGRFQMQFSIHSTDELQRDEIIPVKKWNFEEIARYGEKFVKEGDRKITLNFALASENIVNAGVIKKYFSPDKFLVKITPVNPTYKALENGLKSDVLGDGSLVKHARFVQELKDAGFEVIISVGELEENKIGSNCGQYIQRHLKSQFKISEGYDLVREN</sequence>
<dbReference type="SFLD" id="SFLDS00029">
    <property type="entry name" value="Radical_SAM"/>
    <property type="match status" value="1"/>
</dbReference>
<dbReference type="SUPFAM" id="SSF102114">
    <property type="entry name" value="Radical SAM enzymes"/>
    <property type="match status" value="1"/>
</dbReference>
<dbReference type="InterPro" id="IPR040072">
    <property type="entry name" value="Methyltransferase_A"/>
</dbReference>
<accession>A0A7C4RVT4</accession>
<keyword evidence="6" id="KW-0808">Transferase</keyword>
<dbReference type="CDD" id="cd01335">
    <property type="entry name" value="Radical_SAM"/>
    <property type="match status" value="1"/>
</dbReference>
<dbReference type="EMBL" id="DSZY01000020">
    <property type="protein sequence ID" value="HGU40376.1"/>
    <property type="molecule type" value="Genomic_DNA"/>
</dbReference>
<name>A0A7C4RVT4_9BACT</name>
<comment type="cofactor">
    <cofactor evidence="1">
        <name>[4Fe-4S] cluster</name>
        <dbReference type="ChEBI" id="CHEBI:49883"/>
    </cofactor>
</comment>
<evidence type="ECO:0000256" key="6">
    <source>
        <dbReference type="ARBA" id="ARBA00022679"/>
    </source>
</evidence>
<dbReference type="GO" id="GO:0046872">
    <property type="term" value="F:metal ion binding"/>
    <property type="evidence" value="ECO:0007669"/>
    <property type="project" value="UniProtKB-KW"/>
</dbReference>
<keyword evidence="5" id="KW-0489">Methyltransferase</keyword>
<dbReference type="PIRSF" id="PIRSF006004">
    <property type="entry name" value="CHP00048"/>
    <property type="match status" value="1"/>
</dbReference>
<evidence type="ECO:0000256" key="8">
    <source>
        <dbReference type="ARBA" id="ARBA00022723"/>
    </source>
</evidence>
<dbReference type="AlphaFoldDB" id="A0A7C4RVT4"/>
<evidence type="ECO:0000256" key="1">
    <source>
        <dbReference type="ARBA" id="ARBA00001966"/>
    </source>
</evidence>
<keyword evidence="3" id="KW-0004">4Fe-4S</keyword>
<dbReference type="GO" id="GO:0070475">
    <property type="term" value="P:rRNA base methylation"/>
    <property type="evidence" value="ECO:0007669"/>
    <property type="project" value="TreeGrafter"/>
</dbReference>
<evidence type="ECO:0000256" key="3">
    <source>
        <dbReference type="ARBA" id="ARBA00022485"/>
    </source>
</evidence>
<evidence type="ECO:0000313" key="11">
    <source>
        <dbReference type="EMBL" id="HGU40376.1"/>
    </source>
</evidence>
<evidence type="ECO:0000256" key="10">
    <source>
        <dbReference type="ARBA" id="ARBA00023014"/>
    </source>
</evidence>
<proteinExistence type="predicted"/>
<gene>
    <name evidence="11" type="ORF">ENT77_04170</name>
</gene>
<keyword evidence="4" id="KW-0963">Cytoplasm</keyword>
<dbReference type="InterPro" id="IPR058240">
    <property type="entry name" value="rSAM_sf"/>
</dbReference>
<keyword evidence="9" id="KW-0408">Iron</keyword>
<reference evidence="11" key="1">
    <citation type="journal article" date="2020" name="mSystems">
        <title>Genome- and Community-Level Interaction Insights into Carbon Utilization and Element Cycling Functions of Hydrothermarchaeota in Hydrothermal Sediment.</title>
        <authorList>
            <person name="Zhou Z."/>
            <person name="Liu Y."/>
            <person name="Xu W."/>
            <person name="Pan J."/>
            <person name="Luo Z.H."/>
            <person name="Li M."/>
        </authorList>
    </citation>
    <scope>NUCLEOTIDE SEQUENCE [LARGE SCALE GENOMIC DNA]</scope>
    <source>
        <strain evidence="11">SpSt-609</strain>
    </source>
</reference>
<protein>
    <submittedName>
        <fullName evidence="11">Radical SAM protein</fullName>
    </submittedName>
</protein>
<dbReference type="InterPro" id="IPR013785">
    <property type="entry name" value="Aldolase_TIM"/>
</dbReference>
<keyword evidence="10" id="KW-0411">Iron-sulfur</keyword>
<dbReference type="PANTHER" id="PTHR30544:SF5">
    <property type="entry name" value="RADICAL SAM CORE DOMAIN-CONTAINING PROTEIN"/>
    <property type="match status" value="1"/>
</dbReference>
<evidence type="ECO:0000256" key="2">
    <source>
        <dbReference type="ARBA" id="ARBA00004496"/>
    </source>
</evidence>
<evidence type="ECO:0000256" key="9">
    <source>
        <dbReference type="ARBA" id="ARBA00023004"/>
    </source>
</evidence>
<evidence type="ECO:0000256" key="7">
    <source>
        <dbReference type="ARBA" id="ARBA00022691"/>
    </source>
</evidence>
<evidence type="ECO:0000256" key="4">
    <source>
        <dbReference type="ARBA" id="ARBA00022490"/>
    </source>
</evidence>
<comment type="caution">
    <text evidence="11">The sequence shown here is derived from an EMBL/GenBank/DDBJ whole genome shotgun (WGS) entry which is preliminary data.</text>
</comment>
<dbReference type="GO" id="GO:0030488">
    <property type="term" value="P:tRNA methylation"/>
    <property type="evidence" value="ECO:0007669"/>
    <property type="project" value="TreeGrafter"/>
</dbReference>
<keyword evidence="8" id="KW-0479">Metal-binding</keyword>
<keyword evidence="7" id="KW-0949">S-adenosyl-L-methionine</keyword>
<dbReference type="Gene3D" id="3.20.20.70">
    <property type="entry name" value="Aldolase class I"/>
    <property type="match status" value="1"/>
</dbReference>
<dbReference type="InterPro" id="IPR004383">
    <property type="entry name" value="rRNA_lsu_MTrfase_RlmN/Cfr"/>
</dbReference>
<organism evidence="11">
    <name type="scientific">Fervidobacterium thailandense</name>
    <dbReference type="NCBI Taxonomy" id="1008305"/>
    <lineage>
        <taxon>Bacteria</taxon>
        <taxon>Thermotogati</taxon>
        <taxon>Thermotogota</taxon>
        <taxon>Thermotogae</taxon>
        <taxon>Thermotogales</taxon>
        <taxon>Fervidobacteriaceae</taxon>
        <taxon>Fervidobacterium</taxon>
    </lineage>
</organism>
<dbReference type="GO" id="GO:0051539">
    <property type="term" value="F:4 iron, 4 sulfur cluster binding"/>
    <property type="evidence" value="ECO:0007669"/>
    <property type="project" value="UniProtKB-KW"/>
</dbReference>
<comment type="subcellular location">
    <subcellularLocation>
        <location evidence="2">Cytoplasm</location>
    </subcellularLocation>
</comment>
<dbReference type="PANTHER" id="PTHR30544">
    <property type="entry name" value="23S RRNA METHYLTRANSFERASE"/>
    <property type="match status" value="1"/>
</dbReference>
<dbReference type="InterPro" id="IPR007197">
    <property type="entry name" value="rSAM"/>
</dbReference>
<dbReference type="GO" id="GO:0008173">
    <property type="term" value="F:RNA methyltransferase activity"/>
    <property type="evidence" value="ECO:0007669"/>
    <property type="project" value="InterPro"/>
</dbReference>